<dbReference type="CDD" id="cd04301">
    <property type="entry name" value="NAT_SF"/>
    <property type="match status" value="1"/>
</dbReference>
<dbReference type="SUPFAM" id="SSF55729">
    <property type="entry name" value="Acyl-CoA N-acyltransferases (Nat)"/>
    <property type="match status" value="1"/>
</dbReference>
<evidence type="ECO:0000259" key="3">
    <source>
        <dbReference type="PROSITE" id="PS51186"/>
    </source>
</evidence>
<dbReference type="RefSeq" id="WP_278014796.1">
    <property type="nucleotide sequence ID" value="NZ_CP121106.1"/>
</dbReference>
<evidence type="ECO:0000256" key="2">
    <source>
        <dbReference type="ARBA" id="ARBA00023315"/>
    </source>
</evidence>
<keyword evidence="5" id="KW-1185">Reference proteome</keyword>
<dbReference type="Proteomes" id="UP001215827">
    <property type="component" value="Chromosome"/>
</dbReference>
<evidence type="ECO:0000256" key="1">
    <source>
        <dbReference type="ARBA" id="ARBA00022679"/>
    </source>
</evidence>
<proteinExistence type="predicted"/>
<dbReference type="InterPro" id="IPR050832">
    <property type="entry name" value="Bact_Acetyltransf"/>
</dbReference>
<dbReference type="InterPro" id="IPR016181">
    <property type="entry name" value="Acyl_CoA_acyltransferase"/>
</dbReference>
<keyword evidence="1" id="KW-0808">Transferase</keyword>
<dbReference type="EMBL" id="CP121106">
    <property type="protein sequence ID" value="WFL76030.1"/>
    <property type="molecule type" value="Genomic_DNA"/>
</dbReference>
<organism evidence="4 5">
    <name type="scientific">Altererythrobacter arenosus</name>
    <dbReference type="NCBI Taxonomy" id="3032592"/>
    <lineage>
        <taxon>Bacteria</taxon>
        <taxon>Pseudomonadati</taxon>
        <taxon>Pseudomonadota</taxon>
        <taxon>Alphaproteobacteria</taxon>
        <taxon>Sphingomonadales</taxon>
        <taxon>Erythrobacteraceae</taxon>
        <taxon>Altererythrobacter</taxon>
    </lineage>
</organism>
<accession>A0ABY8FP38</accession>
<name>A0ABY8FP38_9SPHN</name>
<keyword evidence="2" id="KW-0012">Acyltransferase</keyword>
<gene>
    <name evidence="4" type="ORF">P7228_08400</name>
</gene>
<reference evidence="4 5" key="1">
    <citation type="submission" date="2023-03" db="EMBL/GenBank/DDBJ databases">
        <title>Altererythrobacter sp. CAU 1644 isolated from sand.</title>
        <authorList>
            <person name="Kim W."/>
        </authorList>
    </citation>
    <scope>NUCLEOTIDE SEQUENCE [LARGE SCALE GENOMIC DNA]</scope>
    <source>
        <strain evidence="4 5">CAU 1644</strain>
    </source>
</reference>
<sequence length="180" mass="19979">MTAISISRVHLDGLSTLADIGRRTFEQTFASGNNPEDFSAYLSRAFSHEQLSLELSNPGSRFYFAETANGVAGYLKVNHGSAQTETVEGKTLEIERIYVDTEMQGTGVGKALFQFALEEARAIGADAVWLGVWEANPKAIEFYSRQGFTAFGEHSFAIGNDLQRDILMRRELRDWDGIES</sequence>
<feature type="domain" description="N-acetyltransferase" evidence="3">
    <location>
        <begin position="4"/>
        <end position="173"/>
    </location>
</feature>
<protein>
    <submittedName>
        <fullName evidence="4">GNAT family N-acetyltransferase</fullName>
    </submittedName>
</protein>
<dbReference type="PANTHER" id="PTHR43877">
    <property type="entry name" value="AMINOALKYLPHOSPHONATE N-ACETYLTRANSFERASE-RELATED-RELATED"/>
    <property type="match status" value="1"/>
</dbReference>
<dbReference type="Gene3D" id="3.40.630.30">
    <property type="match status" value="1"/>
</dbReference>
<dbReference type="PROSITE" id="PS51186">
    <property type="entry name" value="GNAT"/>
    <property type="match status" value="1"/>
</dbReference>
<dbReference type="Pfam" id="PF00583">
    <property type="entry name" value="Acetyltransf_1"/>
    <property type="match status" value="1"/>
</dbReference>
<dbReference type="InterPro" id="IPR000182">
    <property type="entry name" value="GNAT_dom"/>
</dbReference>
<evidence type="ECO:0000313" key="4">
    <source>
        <dbReference type="EMBL" id="WFL76030.1"/>
    </source>
</evidence>
<evidence type="ECO:0000313" key="5">
    <source>
        <dbReference type="Proteomes" id="UP001215827"/>
    </source>
</evidence>